<accession>A0A9Q0N2A7</accession>
<dbReference type="OrthoDB" id="6133475at2759"/>
<evidence type="ECO:0000313" key="2">
    <source>
        <dbReference type="Proteomes" id="UP001151699"/>
    </source>
</evidence>
<organism evidence="1 2">
    <name type="scientific">Pseudolycoriella hygida</name>
    <dbReference type="NCBI Taxonomy" id="35572"/>
    <lineage>
        <taxon>Eukaryota</taxon>
        <taxon>Metazoa</taxon>
        <taxon>Ecdysozoa</taxon>
        <taxon>Arthropoda</taxon>
        <taxon>Hexapoda</taxon>
        <taxon>Insecta</taxon>
        <taxon>Pterygota</taxon>
        <taxon>Neoptera</taxon>
        <taxon>Endopterygota</taxon>
        <taxon>Diptera</taxon>
        <taxon>Nematocera</taxon>
        <taxon>Sciaroidea</taxon>
        <taxon>Sciaridae</taxon>
        <taxon>Pseudolycoriella</taxon>
    </lineage>
</organism>
<keyword evidence="2" id="KW-1185">Reference proteome</keyword>
<dbReference type="Gene3D" id="3.10.100.10">
    <property type="entry name" value="Mannose-Binding Protein A, subunit A"/>
    <property type="match status" value="1"/>
</dbReference>
<comment type="caution">
    <text evidence="1">The sequence shown here is derived from an EMBL/GenBank/DDBJ whole genome shotgun (WGS) entry which is preliminary data.</text>
</comment>
<dbReference type="AlphaFoldDB" id="A0A9Q0N2A7"/>
<reference evidence="1" key="1">
    <citation type="submission" date="2022-07" db="EMBL/GenBank/DDBJ databases">
        <authorList>
            <person name="Trinca V."/>
            <person name="Uliana J.V.C."/>
            <person name="Torres T.T."/>
            <person name="Ward R.J."/>
            <person name="Monesi N."/>
        </authorList>
    </citation>
    <scope>NUCLEOTIDE SEQUENCE</scope>
    <source>
        <strain evidence="1">HSMRA1968</strain>
        <tissue evidence="1">Whole embryos</tissue>
    </source>
</reference>
<proteinExistence type="predicted"/>
<sequence>MYALCPPDFFGIGTECYHISQKKQNWLDAHFDCKDRKSRLAEPNRYEDRMIRRFLQREQMDWRQLQLGEEEMAMARWKGVRLSIFQPNAWNN</sequence>
<dbReference type="EMBL" id="WJQU01000002">
    <property type="protein sequence ID" value="KAJ6642303.1"/>
    <property type="molecule type" value="Genomic_DNA"/>
</dbReference>
<dbReference type="InterPro" id="IPR016186">
    <property type="entry name" value="C-type_lectin-like/link_sf"/>
</dbReference>
<evidence type="ECO:0000313" key="1">
    <source>
        <dbReference type="EMBL" id="KAJ6642303.1"/>
    </source>
</evidence>
<name>A0A9Q0N2A7_9DIPT</name>
<protein>
    <recommendedName>
        <fullName evidence="3">C-type lectin domain-containing protein</fullName>
    </recommendedName>
</protein>
<dbReference type="SUPFAM" id="SSF56436">
    <property type="entry name" value="C-type lectin-like"/>
    <property type="match status" value="1"/>
</dbReference>
<evidence type="ECO:0008006" key="3">
    <source>
        <dbReference type="Google" id="ProtNLM"/>
    </source>
</evidence>
<dbReference type="Proteomes" id="UP001151699">
    <property type="component" value="Chromosome B"/>
</dbReference>
<dbReference type="InterPro" id="IPR016187">
    <property type="entry name" value="CTDL_fold"/>
</dbReference>
<gene>
    <name evidence="1" type="ORF">Bhyg_07250</name>
</gene>